<reference evidence="3 4" key="1">
    <citation type="submission" date="2019-03" db="EMBL/GenBank/DDBJ databases">
        <title>Genomic Encyclopedia of Type Strains, Phase IV (KMG-IV): sequencing the most valuable type-strain genomes for metagenomic binning, comparative biology and taxonomic classification.</title>
        <authorList>
            <person name="Goeker M."/>
        </authorList>
    </citation>
    <scope>NUCLEOTIDE SEQUENCE [LARGE SCALE GENOMIC DNA]</scope>
    <source>
        <strain evidence="3 4">DSM 25287</strain>
    </source>
</reference>
<dbReference type="PANTHER" id="PTHR43240:SF10">
    <property type="entry name" value="BLL4964 PROTEIN"/>
    <property type="match status" value="1"/>
</dbReference>
<dbReference type="EMBL" id="SLWY01000003">
    <property type="protein sequence ID" value="TCO83049.1"/>
    <property type="molecule type" value="Genomic_DNA"/>
</dbReference>
<evidence type="ECO:0000256" key="1">
    <source>
        <dbReference type="ARBA" id="ARBA00022801"/>
    </source>
</evidence>
<dbReference type="OrthoDB" id="9805304at2"/>
<proteinExistence type="predicted"/>
<dbReference type="Gene3D" id="3.10.129.10">
    <property type="entry name" value="Hotdog Thioesterase"/>
    <property type="match status" value="1"/>
</dbReference>
<dbReference type="Pfam" id="PF03061">
    <property type="entry name" value="4HBT"/>
    <property type="match status" value="1"/>
</dbReference>
<keyword evidence="1" id="KW-0378">Hydrolase</keyword>
<dbReference type="GO" id="GO:0061522">
    <property type="term" value="F:1,4-dihydroxy-2-naphthoyl-CoA thioesterase activity"/>
    <property type="evidence" value="ECO:0007669"/>
    <property type="project" value="TreeGrafter"/>
</dbReference>
<organism evidence="3 4">
    <name type="scientific">Plasticicumulans lactativorans</name>
    <dbReference type="NCBI Taxonomy" id="1133106"/>
    <lineage>
        <taxon>Bacteria</taxon>
        <taxon>Pseudomonadati</taxon>
        <taxon>Pseudomonadota</taxon>
        <taxon>Gammaproteobacteria</taxon>
        <taxon>Candidatus Competibacteraceae</taxon>
        <taxon>Plasticicumulans</taxon>
    </lineage>
</organism>
<keyword evidence="4" id="KW-1185">Reference proteome</keyword>
<dbReference type="AlphaFoldDB" id="A0A4R2LA30"/>
<feature type="domain" description="Thioesterase" evidence="2">
    <location>
        <begin position="49"/>
        <end position="124"/>
    </location>
</feature>
<accession>A0A4R2LA30</accession>
<dbReference type="RefSeq" id="WP_132538730.1">
    <property type="nucleotide sequence ID" value="NZ_SLWY01000003.1"/>
</dbReference>
<dbReference type="CDD" id="cd03443">
    <property type="entry name" value="PaaI_thioesterase"/>
    <property type="match status" value="1"/>
</dbReference>
<dbReference type="InterPro" id="IPR006683">
    <property type="entry name" value="Thioestr_dom"/>
</dbReference>
<comment type="caution">
    <text evidence="3">The sequence shown here is derived from an EMBL/GenBank/DDBJ whole genome shotgun (WGS) entry which is preliminary data.</text>
</comment>
<dbReference type="InterPro" id="IPR003736">
    <property type="entry name" value="PAAI_dom"/>
</dbReference>
<dbReference type="Proteomes" id="UP000295765">
    <property type="component" value="Unassembled WGS sequence"/>
</dbReference>
<evidence type="ECO:0000313" key="3">
    <source>
        <dbReference type="EMBL" id="TCO83049.1"/>
    </source>
</evidence>
<evidence type="ECO:0000313" key="4">
    <source>
        <dbReference type="Proteomes" id="UP000295765"/>
    </source>
</evidence>
<dbReference type="NCBIfam" id="TIGR00369">
    <property type="entry name" value="unchar_dom_1"/>
    <property type="match status" value="1"/>
</dbReference>
<gene>
    <name evidence="3" type="ORF">EV699_10394</name>
</gene>
<dbReference type="InterPro" id="IPR029069">
    <property type="entry name" value="HotDog_dom_sf"/>
</dbReference>
<protein>
    <submittedName>
        <fullName evidence="3">Uncharacterized protein (TIGR00369 family)</fullName>
    </submittedName>
</protein>
<name>A0A4R2LA30_9GAMM</name>
<dbReference type="GO" id="GO:0005829">
    <property type="term" value="C:cytosol"/>
    <property type="evidence" value="ECO:0007669"/>
    <property type="project" value="TreeGrafter"/>
</dbReference>
<sequence>MSRIPLPEFEELATTHVPFIGQLGIRVEQLDAGRCVIRIPFRDDFIRPGGTVSGPIQMALADIIMYGVVLSLIGRVELAVTTNLNCNFLRRPRPADLIGEGRILKLGKRLAVGEVLLYSEGEAEPVAHVTCTYSIPPQRG</sequence>
<dbReference type="SUPFAM" id="SSF54637">
    <property type="entry name" value="Thioesterase/thiol ester dehydrase-isomerase"/>
    <property type="match status" value="1"/>
</dbReference>
<dbReference type="PANTHER" id="PTHR43240">
    <property type="entry name" value="1,4-DIHYDROXY-2-NAPHTHOYL-COA THIOESTERASE 1"/>
    <property type="match status" value="1"/>
</dbReference>
<evidence type="ECO:0000259" key="2">
    <source>
        <dbReference type="Pfam" id="PF03061"/>
    </source>
</evidence>